<dbReference type="Proteomes" id="UP000621436">
    <property type="component" value="Unassembled WGS sequence"/>
</dbReference>
<gene>
    <name evidence="6" type="ORF">I0Q91_03320</name>
</gene>
<comment type="caution">
    <text evidence="6">The sequence shown here is derived from an EMBL/GenBank/DDBJ whole genome shotgun (WGS) entry which is preliminary data.</text>
</comment>
<evidence type="ECO:0000256" key="3">
    <source>
        <dbReference type="ARBA" id="ARBA00022741"/>
    </source>
</evidence>
<feature type="domain" description="ABC transporter" evidence="5">
    <location>
        <begin position="9"/>
        <end position="263"/>
    </location>
</feature>
<dbReference type="AlphaFoldDB" id="A0A931ANL0"/>
<reference evidence="6" key="1">
    <citation type="submission" date="2020-11" db="EMBL/GenBank/DDBJ databases">
        <title>Halonatronomonas betainensis gen. nov., sp. nov. a novel haloalkaliphilic representative of the family Halanaerobiacae capable of betaine degradation.</title>
        <authorList>
            <person name="Boltyanskaya Y."/>
            <person name="Kevbrin V."/>
            <person name="Detkova E."/>
            <person name="Grouzdev D.S."/>
            <person name="Koziaeva V."/>
            <person name="Zhilina T."/>
        </authorList>
    </citation>
    <scope>NUCLEOTIDE SEQUENCE</scope>
    <source>
        <strain evidence="6">Z-7014</strain>
    </source>
</reference>
<evidence type="ECO:0000256" key="1">
    <source>
        <dbReference type="ARBA" id="ARBA00005417"/>
    </source>
</evidence>
<dbReference type="FunFam" id="3.40.50.300:FF:000016">
    <property type="entry name" value="Oligopeptide ABC transporter ATP-binding component"/>
    <property type="match status" value="1"/>
</dbReference>
<organism evidence="6 7">
    <name type="scientific">Halonatronomonas betaini</name>
    <dbReference type="NCBI Taxonomy" id="2778430"/>
    <lineage>
        <taxon>Bacteria</taxon>
        <taxon>Bacillati</taxon>
        <taxon>Bacillota</taxon>
        <taxon>Clostridia</taxon>
        <taxon>Halanaerobiales</taxon>
        <taxon>Halarsenatibacteraceae</taxon>
        <taxon>Halonatronomonas</taxon>
    </lineage>
</organism>
<evidence type="ECO:0000256" key="4">
    <source>
        <dbReference type="ARBA" id="ARBA00022840"/>
    </source>
</evidence>
<dbReference type="GO" id="GO:0005524">
    <property type="term" value="F:ATP binding"/>
    <property type="evidence" value="ECO:0007669"/>
    <property type="project" value="UniProtKB-KW"/>
</dbReference>
<keyword evidence="7" id="KW-1185">Reference proteome</keyword>
<dbReference type="EMBL" id="JADPIE010000002">
    <property type="protein sequence ID" value="MBF8436098.1"/>
    <property type="molecule type" value="Genomic_DNA"/>
</dbReference>
<dbReference type="NCBIfam" id="TIGR01727">
    <property type="entry name" value="oligo_HPY"/>
    <property type="match status" value="1"/>
</dbReference>
<dbReference type="InterPro" id="IPR013563">
    <property type="entry name" value="Oligopep_ABC_C"/>
</dbReference>
<dbReference type="PROSITE" id="PS50893">
    <property type="entry name" value="ABC_TRANSPORTER_2"/>
    <property type="match status" value="1"/>
</dbReference>
<dbReference type="Pfam" id="PF08352">
    <property type="entry name" value="oligo_HPY"/>
    <property type="match status" value="1"/>
</dbReference>
<dbReference type="PANTHER" id="PTHR43776">
    <property type="entry name" value="TRANSPORT ATP-BINDING PROTEIN"/>
    <property type="match status" value="1"/>
</dbReference>
<dbReference type="SMART" id="SM00382">
    <property type="entry name" value="AAA"/>
    <property type="match status" value="1"/>
</dbReference>
<dbReference type="Gene3D" id="3.40.50.300">
    <property type="entry name" value="P-loop containing nucleotide triphosphate hydrolases"/>
    <property type="match status" value="1"/>
</dbReference>
<dbReference type="GO" id="GO:0016887">
    <property type="term" value="F:ATP hydrolysis activity"/>
    <property type="evidence" value="ECO:0007669"/>
    <property type="project" value="InterPro"/>
</dbReference>
<comment type="similarity">
    <text evidence="1">Belongs to the ABC transporter superfamily.</text>
</comment>
<accession>A0A931ANL0</accession>
<keyword evidence="4 6" id="KW-0067">ATP-binding</keyword>
<dbReference type="CDD" id="cd03257">
    <property type="entry name" value="ABC_NikE_OppD_transporters"/>
    <property type="match status" value="1"/>
</dbReference>
<dbReference type="RefSeq" id="WP_270452863.1">
    <property type="nucleotide sequence ID" value="NZ_JADPIE010000002.1"/>
</dbReference>
<dbReference type="InterPro" id="IPR017871">
    <property type="entry name" value="ABC_transporter-like_CS"/>
</dbReference>
<name>A0A931ANL0_9FIRM</name>
<dbReference type="SUPFAM" id="SSF52540">
    <property type="entry name" value="P-loop containing nucleoside triphosphate hydrolases"/>
    <property type="match status" value="1"/>
</dbReference>
<dbReference type="InterPro" id="IPR050319">
    <property type="entry name" value="ABC_transp_ATP-bind"/>
</dbReference>
<dbReference type="Pfam" id="PF00005">
    <property type="entry name" value="ABC_tran"/>
    <property type="match status" value="1"/>
</dbReference>
<dbReference type="InterPro" id="IPR003593">
    <property type="entry name" value="AAA+_ATPase"/>
</dbReference>
<protein>
    <submittedName>
        <fullName evidence="6">ABC transporter ATP-binding protein</fullName>
    </submittedName>
</protein>
<proteinExistence type="inferred from homology"/>
<evidence type="ECO:0000259" key="5">
    <source>
        <dbReference type="PROSITE" id="PS50893"/>
    </source>
</evidence>
<keyword evidence="3" id="KW-0547">Nucleotide-binding</keyword>
<evidence type="ECO:0000313" key="7">
    <source>
        <dbReference type="Proteomes" id="UP000621436"/>
    </source>
</evidence>
<keyword evidence="2" id="KW-0813">Transport</keyword>
<dbReference type="PROSITE" id="PS00211">
    <property type="entry name" value="ABC_TRANSPORTER_1"/>
    <property type="match status" value="1"/>
</dbReference>
<dbReference type="GO" id="GO:0015833">
    <property type="term" value="P:peptide transport"/>
    <property type="evidence" value="ECO:0007669"/>
    <property type="project" value="InterPro"/>
</dbReference>
<evidence type="ECO:0000313" key="6">
    <source>
        <dbReference type="EMBL" id="MBF8436098.1"/>
    </source>
</evidence>
<dbReference type="GO" id="GO:0055085">
    <property type="term" value="P:transmembrane transport"/>
    <property type="evidence" value="ECO:0007669"/>
    <property type="project" value="UniProtKB-ARBA"/>
</dbReference>
<dbReference type="InterPro" id="IPR003439">
    <property type="entry name" value="ABC_transporter-like_ATP-bd"/>
</dbReference>
<sequence>MNTKASPLIKLNNVTKEFPYDRSFFGYKKSLKAVNDISLEIVPGEILALVGESGCGKTTTGRLILNLESLTSGDIIYKDKSRSDFQDKDWKEYRQKVQVVFQNSKASLNPRKNIANIMRSALTCSGIMDKNDKQAIKERILQLLNDVGLKPAEKFLSKYPNELSGGQRQRIGIARALATEPEFIVADEPVSALDVSVKSQVLRSLQKLQTERGLAFLFISHELTVVRSVADRIAVMYLGKIVEIGTNDQVFEKQIHPYTESLVSSTPIPNPEKTRNKERIILSGSVPSPKNPPSGCHFHPRCFYAKEICSKKVPSLEEIESGHQVSCHFAKERFDNRNQGGNL</sequence>
<evidence type="ECO:0000256" key="2">
    <source>
        <dbReference type="ARBA" id="ARBA00022448"/>
    </source>
</evidence>
<dbReference type="InterPro" id="IPR027417">
    <property type="entry name" value="P-loop_NTPase"/>
</dbReference>